<organism evidence="1 2">
    <name type="scientific">Willisornis vidua</name>
    <name type="common">Xingu scale-backed antbird</name>
    <dbReference type="NCBI Taxonomy" id="1566151"/>
    <lineage>
        <taxon>Eukaryota</taxon>
        <taxon>Metazoa</taxon>
        <taxon>Chordata</taxon>
        <taxon>Craniata</taxon>
        <taxon>Vertebrata</taxon>
        <taxon>Euteleostomi</taxon>
        <taxon>Archelosauria</taxon>
        <taxon>Archosauria</taxon>
        <taxon>Dinosauria</taxon>
        <taxon>Saurischia</taxon>
        <taxon>Theropoda</taxon>
        <taxon>Coelurosauria</taxon>
        <taxon>Aves</taxon>
        <taxon>Neognathae</taxon>
        <taxon>Neoaves</taxon>
        <taxon>Telluraves</taxon>
        <taxon>Australaves</taxon>
        <taxon>Passeriformes</taxon>
        <taxon>Thamnophilidae</taxon>
        <taxon>Willisornis</taxon>
    </lineage>
</organism>
<gene>
    <name evidence="1" type="ORF">WISP_31885</name>
</gene>
<name>A0ABQ9DQU5_9PASS</name>
<protein>
    <submittedName>
        <fullName evidence="1">RNA-directed DNA polymerase from mobile element jockey-like protein</fullName>
    </submittedName>
</protein>
<sequence length="159" mass="17894">MANVPVFKKGKKDDPGNCSPVSLTSMTGKIMEIILGVIEKLLKDNRVFGHGQHGFMRGKPCLSDLISLNDKIAHLLDQRNSVDVIFLDFSKAFDIVSHSVLLDNLSSTQLDKHIMQQGQELDFDDPFQLKIFCDSNKDYLSLPYLLKQNLPHQNPPLQS</sequence>
<dbReference type="EMBL" id="WHWB01032776">
    <property type="protein sequence ID" value="KAJ7423840.1"/>
    <property type="molecule type" value="Genomic_DNA"/>
</dbReference>
<evidence type="ECO:0000313" key="1">
    <source>
        <dbReference type="EMBL" id="KAJ7423840.1"/>
    </source>
</evidence>
<dbReference type="Proteomes" id="UP001145742">
    <property type="component" value="Unassembled WGS sequence"/>
</dbReference>
<keyword evidence="2" id="KW-1185">Reference proteome</keyword>
<comment type="caution">
    <text evidence="1">The sequence shown here is derived from an EMBL/GenBank/DDBJ whole genome shotgun (WGS) entry which is preliminary data.</text>
</comment>
<proteinExistence type="predicted"/>
<evidence type="ECO:0000313" key="2">
    <source>
        <dbReference type="Proteomes" id="UP001145742"/>
    </source>
</evidence>
<reference evidence="1" key="1">
    <citation type="submission" date="2019-10" db="EMBL/GenBank/DDBJ databases">
        <authorList>
            <person name="Soares A.E.R."/>
            <person name="Aleixo A."/>
            <person name="Schneider P."/>
            <person name="Miyaki C.Y."/>
            <person name="Schneider M.P."/>
            <person name="Mello C."/>
            <person name="Vasconcelos A.T.R."/>
        </authorList>
    </citation>
    <scope>NUCLEOTIDE SEQUENCE</scope>
    <source>
        <tissue evidence="1">Muscle</tissue>
    </source>
</reference>
<dbReference type="PANTHER" id="PTHR33332">
    <property type="entry name" value="REVERSE TRANSCRIPTASE DOMAIN-CONTAINING PROTEIN"/>
    <property type="match status" value="1"/>
</dbReference>
<accession>A0ABQ9DQU5</accession>